<dbReference type="Proteomes" id="UP000655225">
    <property type="component" value="Unassembled WGS sequence"/>
</dbReference>
<proteinExistence type="predicted"/>
<evidence type="ECO:0000256" key="1">
    <source>
        <dbReference type="SAM" id="MobiDB-lite"/>
    </source>
</evidence>
<feature type="region of interest" description="Disordered" evidence="1">
    <location>
        <begin position="167"/>
        <end position="187"/>
    </location>
</feature>
<evidence type="ECO:0000256" key="2">
    <source>
        <dbReference type="SAM" id="Phobius"/>
    </source>
</evidence>
<feature type="transmembrane region" description="Helical" evidence="2">
    <location>
        <begin position="234"/>
        <end position="261"/>
    </location>
</feature>
<evidence type="ECO:0000313" key="3">
    <source>
        <dbReference type="EMBL" id="KAF8407445.1"/>
    </source>
</evidence>
<dbReference type="PANTHER" id="PTHR34379:SF3">
    <property type="entry name" value="PROTEIN, PUTATIVE-RELATED"/>
    <property type="match status" value="1"/>
</dbReference>
<feature type="compositionally biased region" description="Low complexity" evidence="1">
    <location>
        <begin position="172"/>
        <end position="184"/>
    </location>
</feature>
<gene>
    <name evidence="3" type="ORF">HHK36_006578</name>
</gene>
<sequence length="311" mass="34480">MKSLKTSNPSCRVSPLLSSMAEIQNQPHKPKPQRSCFLPCFRFSGEVPDPDDTNFPSSRRKIRWFSRTRFRMKKSGTKTVPLEAPIPEKSNLSTEIEPVDSGEITDKRQIPATLVVASDQSVKLKARKTKHGIVQSTILEIRKPLDHVTPVEGDTCHQQLPIHRKTESKIAGGSQPGSPGNNPKSSKKLMFTLAPSFPLATAHPSRRSRLVGEKSGRRNDTLAGKLDPIVGMSILMVTLAIMLLWGRLCAIVCTSVCFYFVPRLRIAGKSDVNRDNRSESGDSGLNSVECKKKVVLEGFLERNRRNTIGIL</sequence>
<accession>A0A834ZKT4</accession>
<keyword evidence="2" id="KW-1133">Transmembrane helix</keyword>
<comment type="caution">
    <text evidence="3">The sequence shown here is derived from an EMBL/GenBank/DDBJ whole genome shotgun (WGS) entry which is preliminary data.</text>
</comment>
<dbReference type="AlphaFoldDB" id="A0A834ZKT4"/>
<evidence type="ECO:0000313" key="4">
    <source>
        <dbReference type="Proteomes" id="UP000655225"/>
    </source>
</evidence>
<reference evidence="3 4" key="1">
    <citation type="submission" date="2020-04" db="EMBL/GenBank/DDBJ databases">
        <title>Plant Genome Project.</title>
        <authorList>
            <person name="Zhang R.-G."/>
        </authorList>
    </citation>
    <scope>NUCLEOTIDE SEQUENCE [LARGE SCALE GENOMIC DNA]</scope>
    <source>
        <strain evidence="3">YNK0</strain>
        <tissue evidence="3">Leaf</tissue>
    </source>
</reference>
<keyword evidence="4" id="KW-1185">Reference proteome</keyword>
<name>A0A834ZKT4_TETSI</name>
<keyword evidence="2" id="KW-0812">Transmembrane</keyword>
<dbReference type="OMA" id="CSKFRLK"/>
<dbReference type="InterPro" id="IPR040411">
    <property type="entry name" value="At5g23160-like"/>
</dbReference>
<dbReference type="PANTHER" id="PTHR34379">
    <property type="entry name" value="OS07G0553800 PROTEIN"/>
    <property type="match status" value="1"/>
</dbReference>
<keyword evidence="2" id="KW-0472">Membrane</keyword>
<organism evidence="3 4">
    <name type="scientific">Tetracentron sinense</name>
    <name type="common">Spur-leaf</name>
    <dbReference type="NCBI Taxonomy" id="13715"/>
    <lineage>
        <taxon>Eukaryota</taxon>
        <taxon>Viridiplantae</taxon>
        <taxon>Streptophyta</taxon>
        <taxon>Embryophyta</taxon>
        <taxon>Tracheophyta</taxon>
        <taxon>Spermatophyta</taxon>
        <taxon>Magnoliopsida</taxon>
        <taxon>Trochodendrales</taxon>
        <taxon>Trochodendraceae</taxon>
        <taxon>Tetracentron</taxon>
    </lineage>
</organism>
<dbReference type="EMBL" id="JABCRI010000004">
    <property type="protein sequence ID" value="KAF8407445.1"/>
    <property type="molecule type" value="Genomic_DNA"/>
</dbReference>
<protein>
    <submittedName>
        <fullName evidence="3">Uncharacterized protein</fullName>
    </submittedName>
</protein>
<dbReference type="OrthoDB" id="1886721at2759"/>